<keyword evidence="3" id="KW-1185">Reference proteome</keyword>
<dbReference type="Proteomes" id="UP000219281">
    <property type="component" value="Unassembled WGS sequence"/>
</dbReference>
<dbReference type="RefSeq" id="WP_144371966.1">
    <property type="nucleotide sequence ID" value="NZ_OCMT01000002.1"/>
</dbReference>
<dbReference type="AlphaFoldDB" id="A0A285ZZS3"/>
<feature type="transmembrane region" description="Helical" evidence="1">
    <location>
        <begin position="114"/>
        <end position="140"/>
    </location>
</feature>
<proteinExistence type="predicted"/>
<dbReference type="EMBL" id="OCMT01000002">
    <property type="protein sequence ID" value="SOD15138.1"/>
    <property type="molecule type" value="Genomic_DNA"/>
</dbReference>
<sequence>MEYHAPYKSKLNKLGIATANEKGRIVFKRIYYQIIFALEFIDNFLDEFDNEEANIYNRNELLNLRSNENIIERKINLAELAKIDIAYSLVFYGISSESEAALRRQLLKFYNEDFVNPIISFVCFSLLIFIPIITSLKLFLL</sequence>
<name>A0A285ZZS3_9SPHI</name>
<reference evidence="3" key="1">
    <citation type="submission" date="2017-09" db="EMBL/GenBank/DDBJ databases">
        <authorList>
            <person name="Varghese N."/>
            <person name="Submissions S."/>
        </authorList>
    </citation>
    <scope>NUCLEOTIDE SEQUENCE [LARGE SCALE GENOMIC DNA]</scope>
    <source>
        <strain evidence="3">CGMCC 1.12803</strain>
    </source>
</reference>
<keyword evidence="1" id="KW-0472">Membrane</keyword>
<evidence type="ECO:0000256" key="1">
    <source>
        <dbReference type="SAM" id="Phobius"/>
    </source>
</evidence>
<organism evidence="2 3">
    <name type="scientific">Pedobacter xixiisoli</name>
    <dbReference type="NCBI Taxonomy" id="1476464"/>
    <lineage>
        <taxon>Bacteria</taxon>
        <taxon>Pseudomonadati</taxon>
        <taxon>Bacteroidota</taxon>
        <taxon>Sphingobacteriia</taxon>
        <taxon>Sphingobacteriales</taxon>
        <taxon>Sphingobacteriaceae</taxon>
        <taxon>Pedobacter</taxon>
    </lineage>
</organism>
<keyword evidence="1" id="KW-1133">Transmembrane helix</keyword>
<accession>A0A285ZZS3</accession>
<evidence type="ECO:0000313" key="2">
    <source>
        <dbReference type="EMBL" id="SOD15138.1"/>
    </source>
</evidence>
<evidence type="ECO:0000313" key="3">
    <source>
        <dbReference type="Proteomes" id="UP000219281"/>
    </source>
</evidence>
<keyword evidence="1" id="KW-0812">Transmembrane</keyword>
<gene>
    <name evidence="2" type="ORF">SAMN06297358_2113</name>
</gene>
<protein>
    <submittedName>
        <fullName evidence="2">Uncharacterized protein</fullName>
    </submittedName>
</protein>